<comment type="caution">
    <text evidence="2">The sequence shown here is derived from an EMBL/GenBank/DDBJ whole genome shotgun (WGS) entry which is preliminary data.</text>
</comment>
<evidence type="ECO:0000259" key="1">
    <source>
        <dbReference type="Pfam" id="PF05050"/>
    </source>
</evidence>
<dbReference type="Proteomes" id="UP000317238">
    <property type="component" value="Unassembled WGS sequence"/>
</dbReference>
<dbReference type="Gene3D" id="3.40.50.150">
    <property type="entry name" value="Vaccinia Virus protein VP39"/>
    <property type="match status" value="1"/>
</dbReference>
<gene>
    <name evidence="2" type="ORF">Pan14r_13480</name>
</gene>
<feature type="domain" description="Methyltransferase FkbM" evidence="1">
    <location>
        <begin position="15"/>
        <end position="94"/>
    </location>
</feature>
<evidence type="ECO:0000313" key="2">
    <source>
        <dbReference type="EMBL" id="TWT69064.1"/>
    </source>
</evidence>
<dbReference type="PANTHER" id="PTHR36973">
    <property type="entry name" value="SLL1456 PROTEIN-RELATED"/>
    <property type="match status" value="1"/>
</dbReference>
<evidence type="ECO:0000313" key="3">
    <source>
        <dbReference type="Proteomes" id="UP000317238"/>
    </source>
</evidence>
<proteinExistence type="predicted"/>
<name>A0A5C5Y1H5_9PLAN</name>
<dbReference type="GO" id="GO:0008171">
    <property type="term" value="F:O-methyltransferase activity"/>
    <property type="evidence" value="ECO:0007669"/>
    <property type="project" value="TreeGrafter"/>
</dbReference>
<dbReference type="InterPro" id="IPR053188">
    <property type="entry name" value="FkbM_Methyltransferase"/>
</dbReference>
<protein>
    <recommendedName>
        <fullName evidence="1">Methyltransferase FkbM domain-containing protein</fullName>
    </recommendedName>
</protein>
<sequence length="123" mass="13706">MLPKHEEAAPEATFIGKESISVTTLANEITERTDERASVFVKIDTQGYEIEVLKGMGDAAGRVDAIQLEVSLVPLYENAPLIEDVFAYMRSIGFYPHWISQGFSEGESGQLLQIDAFFFRSKT</sequence>
<dbReference type="InterPro" id="IPR029063">
    <property type="entry name" value="SAM-dependent_MTases_sf"/>
</dbReference>
<dbReference type="EMBL" id="SJPL01000001">
    <property type="protein sequence ID" value="TWT69064.1"/>
    <property type="molecule type" value="Genomic_DNA"/>
</dbReference>
<accession>A0A5C5Y1H5</accession>
<reference evidence="2 3" key="1">
    <citation type="submission" date="2019-02" db="EMBL/GenBank/DDBJ databases">
        <title>Deep-cultivation of Planctomycetes and their phenomic and genomic characterization uncovers novel biology.</title>
        <authorList>
            <person name="Wiegand S."/>
            <person name="Jogler M."/>
            <person name="Boedeker C."/>
            <person name="Pinto D."/>
            <person name="Vollmers J."/>
            <person name="Rivas-Marin E."/>
            <person name="Kohn T."/>
            <person name="Peeters S.H."/>
            <person name="Heuer A."/>
            <person name="Rast P."/>
            <person name="Oberbeckmann S."/>
            <person name="Bunk B."/>
            <person name="Jeske O."/>
            <person name="Meyerdierks A."/>
            <person name="Storesund J.E."/>
            <person name="Kallscheuer N."/>
            <person name="Luecker S."/>
            <person name="Lage O.M."/>
            <person name="Pohl T."/>
            <person name="Merkel B.J."/>
            <person name="Hornburger P."/>
            <person name="Mueller R.-W."/>
            <person name="Bruemmer F."/>
            <person name="Labrenz M."/>
            <person name="Spormann A.M."/>
            <person name="Op Den Camp H."/>
            <person name="Overmann J."/>
            <person name="Amann R."/>
            <person name="Jetten M.S.M."/>
            <person name="Mascher T."/>
            <person name="Medema M.H."/>
            <person name="Devos D.P."/>
            <person name="Kaster A.-K."/>
            <person name="Ovreas L."/>
            <person name="Rohde M."/>
            <person name="Galperin M.Y."/>
            <person name="Jogler C."/>
        </authorList>
    </citation>
    <scope>NUCLEOTIDE SEQUENCE [LARGE SCALE GENOMIC DNA]</scope>
    <source>
        <strain evidence="2 3">Pan14r</strain>
    </source>
</reference>
<dbReference type="Pfam" id="PF05050">
    <property type="entry name" value="Methyltransf_21"/>
    <property type="match status" value="1"/>
</dbReference>
<dbReference type="InterPro" id="IPR006342">
    <property type="entry name" value="FkbM_mtfrase"/>
</dbReference>
<organism evidence="2 3">
    <name type="scientific">Crateriforma conspicua</name>
    <dbReference type="NCBI Taxonomy" id="2527996"/>
    <lineage>
        <taxon>Bacteria</taxon>
        <taxon>Pseudomonadati</taxon>
        <taxon>Planctomycetota</taxon>
        <taxon>Planctomycetia</taxon>
        <taxon>Planctomycetales</taxon>
        <taxon>Planctomycetaceae</taxon>
        <taxon>Crateriforma</taxon>
    </lineage>
</organism>
<dbReference type="SUPFAM" id="SSF53335">
    <property type="entry name" value="S-adenosyl-L-methionine-dependent methyltransferases"/>
    <property type="match status" value="1"/>
</dbReference>
<dbReference type="PANTHER" id="PTHR36973:SF4">
    <property type="entry name" value="NODULATION PROTEIN"/>
    <property type="match status" value="1"/>
</dbReference>
<keyword evidence="3" id="KW-1185">Reference proteome</keyword>
<dbReference type="AlphaFoldDB" id="A0A5C5Y1H5"/>